<dbReference type="CDD" id="cd00293">
    <property type="entry name" value="USP-like"/>
    <property type="match status" value="1"/>
</dbReference>
<dbReference type="Gene3D" id="3.40.50.620">
    <property type="entry name" value="HUPs"/>
    <property type="match status" value="2"/>
</dbReference>
<evidence type="ECO:0000256" key="1">
    <source>
        <dbReference type="ARBA" id="ARBA00008791"/>
    </source>
</evidence>
<comment type="similarity">
    <text evidence="1">Belongs to the universal stress protein A family.</text>
</comment>
<keyword evidence="4" id="KW-1185">Reference proteome</keyword>
<proteinExistence type="inferred from homology"/>
<dbReference type="PRINTS" id="PR01438">
    <property type="entry name" value="UNVRSLSTRESS"/>
</dbReference>
<dbReference type="Pfam" id="PF00582">
    <property type="entry name" value="Usp"/>
    <property type="match status" value="2"/>
</dbReference>
<dbReference type="InterPro" id="IPR006015">
    <property type="entry name" value="Universal_stress_UspA"/>
</dbReference>
<gene>
    <name evidence="3" type="ORF">EV645_6448</name>
</gene>
<feature type="domain" description="UspA" evidence="2">
    <location>
        <begin position="4"/>
        <end position="126"/>
    </location>
</feature>
<comment type="caution">
    <text evidence="3">The sequence shown here is derived from an EMBL/GenBank/DDBJ whole genome shotgun (WGS) entry which is preliminary data.</text>
</comment>
<dbReference type="AlphaFoldDB" id="A0A4Q7WME1"/>
<organism evidence="3 4">
    <name type="scientific">Kribbella rubisoli</name>
    <dbReference type="NCBI Taxonomy" id="3075929"/>
    <lineage>
        <taxon>Bacteria</taxon>
        <taxon>Bacillati</taxon>
        <taxon>Actinomycetota</taxon>
        <taxon>Actinomycetes</taxon>
        <taxon>Propionibacteriales</taxon>
        <taxon>Kribbellaceae</taxon>
        <taxon>Kribbella</taxon>
    </lineage>
</organism>
<dbReference type="InterPro" id="IPR006016">
    <property type="entry name" value="UspA"/>
</dbReference>
<dbReference type="EMBL" id="SHKR01000015">
    <property type="protein sequence ID" value="RZU11287.1"/>
    <property type="molecule type" value="Genomic_DNA"/>
</dbReference>
<name>A0A4Q7WME1_9ACTN</name>
<dbReference type="PANTHER" id="PTHR46268:SF6">
    <property type="entry name" value="UNIVERSAL STRESS PROTEIN UP12"/>
    <property type="match status" value="1"/>
</dbReference>
<dbReference type="RefSeq" id="WP_130447746.1">
    <property type="nucleotide sequence ID" value="NZ_SHKR01000015.1"/>
</dbReference>
<evidence type="ECO:0000259" key="2">
    <source>
        <dbReference type="Pfam" id="PF00582"/>
    </source>
</evidence>
<reference evidence="3 4" key="1">
    <citation type="journal article" date="2015" name="Stand. Genomic Sci.">
        <title>Genomic Encyclopedia of Bacterial and Archaeal Type Strains, Phase III: the genomes of soil and plant-associated and newly described type strains.</title>
        <authorList>
            <person name="Whitman W.B."/>
            <person name="Woyke T."/>
            <person name="Klenk H.P."/>
            <person name="Zhou Y."/>
            <person name="Lilburn T.G."/>
            <person name="Beck B.J."/>
            <person name="De Vos P."/>
            <person name="Vandamme P."/>
            <person name="Eisen J.A."/>
            <person name="Garrity G."/>
            <person name="Hugenholtz P."/>
            <person name="Kyrpides N.C."/>
        </authorList>
    </citation>
    <scope>NUCLEOTIDE SEQUENCE [LARGE SCALE GENOMIC DNA]</scope>
    <source>
        <strain evidence="3 4">VKM Ac-2540</strain>
    </source>
</reference>
<feature type="domain" description="UspA" evidence="2">
    <location>
        <begin position="136"/>
        <end position="254"/>
    </location>
</feature>
<evidence type="ECO:0000313" key="4">
    <source>
        <dbReference type="Proteomes" id="UP000292027"/>
    </source>
</evidence>
<evidence type="ECO:0000313" key="3">
    <source>
        <dbReference type="EMBL" id="RZU11287.1"/>
    </source>
</evidence>
<dbReference type="PANTHER" id="PTHR46268">
    <property type="entry name" value="STRESS RESPONSE PROTEIN NHAX"/>
    <property type="match status" value="1"/>
</dbReference>
<protein>
    <submittedName>
        <fullName evidence="3">Nucleotide-binding universal stress UspA family protein</fullName>
    </submittedName>
</protein>
<dbReference type="Proteomes" id="UP000292027">
    <property type="component" value="Unassembled WGS sequence"/>
</dbReference>
<accession>A0A4Q7WME1</accession>
<dbReference type="SUPFAM" id="SSF52402">
    <property type="entry name" value="Adenine nucleotide alpha hydrolases-like"/>
    <property type="match status" value="2"/>
</dbReference>
<dbReference type="OrthoDB" id="5179911at2"/>
<sequence>MSHKPVVVGIDGSPAAEVAVKWAAAEAASLHTGLQLLYAATPGASVSPAGDIVYHAVMLARGQEPAVPTDTRIEKGTPSVILVKASGEAAAVVIGSRGLGVMIGGLVGATGLDLAANARCPVVVVRPDLGSLAGVRVVIGYDGSRASDTALDFGLDYARRHDLAVRVVAAQPEGTELHRITEAELHRAVQARGGHEAELIQITGHPAEHLLRLATDASLIVLGARGRGGFAGMLIGSVSQTVLHHADCPVAIIPAAAIGG</sequence>
<dbReference type="InterPro" id="IPR014729">
    <property type="entry name" value="Rossmann-like_a/b/a_fold"/>
</dbReference>